<feature type="transmembrane region" description="Helical" evidence="1">
    <location>
        <begin position="46"/>
        <end position="70"/>
    </location>
</feature>
<dbReference type="RefSeq" id="WP_330087985.1">
    <property type="nucleotide sequence ID" value="NZ_JAUGZK010000006.1"/>
</dbReference>
<dbReference type="InterPro" id="IPR036890">
    <property type="entry name" value="HATPase_C_sf"/>
</dbReference>
<keyword evidence="1" id="KW-0472">Membrane</keyword>
<feature type="transmembrane region" description="Helical" evidence="1">
    <location>
        <begin position="82"/>
        <end position="106"/>
    </location>
</feature>
<dbReference type="Proteomes" id="UP001339167">
    <property type="component" value="Unassembled WGS sequence"/>
</dbReference>
<feature type="transmembrane region" description="Helical" evidence="1">
    <location>
        <begin position="21"/>
        <end position="40"/>
    </location>
</feature>
<dbReference type="GO" id="GO:0016301">
    <property type="term" value="F:kinase activity"/>
    <property type="evidence" value="ECO:0007669"/>
    <property type="project" value="UniProtKB-KW"/>
</dbReference>
<dbReference type="SUPFAM" id="SSF55874">
    <property type="entry name" value="ATPase domain of HSP90 chaperone/DNA topoisomerase II/histidine kinase"/>
    <property type="match status" value="1"/>
</dbReference>
<evidence type="ECO:0000259" key="2">
    <source>
        <dbReference type="Pfam" id="PF06580"/>
    </source>
</evidence>
<keyword evidence="3" id="KW-0418">Kinase</keyword>
<keyword evidence="1" id="KW-1133">Transmembrane helix</keyword>
<keyword evidence="4" id="KW-1185">Reference proteome</keyword>
<reference evidence="3 4" key="1">
    <citation type="submission" date="2023-06" db="EMBL/GenBank/DDBJ databases">
        <title>Alkalimonas sp., MEB004 an alkaliphilic bacterium isolated from Lonar Lake, India.</title>
        <authorList>
            <person name="Joshi A."/>
            <person name="Thite S."/>
        </authorList>
    </citation>
    <scope>NUCLEOTIDE SEQUENCE [LARGE SCALE GENOMIC DNA]</scope>
    <source>
        <strain evidence="3 4">MEB004</strain>
    </source>
</reference>
<gene>
    <name evidence="3" type="ORF">QWF21_10405</name>
</gene>
<dbReference type="EMBL" id="JAUGZK010000006">
    <property type="protein sequence ID" value="MEE2024658.1"/>
    <property type="molecule type" value="Genomic_DNA"/>
</dbReference>
<sequence>MNQADSFSHPLLLPAFCQNRGVLAVMVLSQAVAILLAFAPGAQGDVWLRLGVISLFVHWTTLLSITLLCYLRPRLVRFSPQLQGAVVLLTLLLFTLLISLLAWMFLANFGWRPPTGVAYFFWSNLFVAMIVGLLVIQFCLLHLERSVRIAAQSRAELDALQARIRPHFLFNSLNTAAELIHQDPSAAEQALLDLSALFRAAMQAGGQASLRDEIALARQYLSLEQWRLGARLRVDWQLGDAVPEVMMPVLTLQPLLENAIYHGIEPDKHGGRICIELVQSRQAVTLLIINSLPDTKRSAKGNGIALDNIRQRLALLYQDRAQLHCSSNDGHFRVKLVLPYSEPETRP</sequence>
<dbReference type="PANTHER" id="PTHR34220:SF7">
    <property type="entry name" value="SENSOR HISTIDINE KINASE YPDA"/>
    <property type="match status" value="1"/>
</dbReference>
<dbReference type="Gene3D" id="3.30.565.10">
    <property type="entry name" value="Histidine kinase-like ATPase, C-terminal domain"/>
    <property type="match status" value="1"/>
</dbReference>
<dbReference type="Pfam" id="PF06580">
    <property type="entry name" value="His_kinase"/>
    <property type="match status" value="1"/>
</dbReference>
<accession>A0ABU7JG39</accession>
<name>A0ABU7JG39_9GAMM</name>
<comment type="caution">
    <text evidence="3">The sequence shown here is derived from an EMBL/GenBank/DDBJ whole genome shotgun (WGS) entry which is preliminary data.</text>
</comment>
<feature type="transmembrane region" description="Helical" evidence="1">
    <location>
        <begin position="118"/>
        <end position="143"/>
    </location>
</feature>
<dbReference type="InterPro" id="IPR050640">
    <property type="entry name" value="Bact_2-comp_sensor_kinase"/>
</dbReference>
<feature type="domain" description="Signal transduction histidine kinase internal region" evidence="2">
    <location>
        <begin position="155"/>
        <end position="232"/>
    </location>
</feature>
<keyword evidence="1" id="KW-0812">Transmembrane</keyword>
<organism evidence="3 4">
    <name type="scientific">Alkalimonas mucilaginosa</name>
    <dbReference type="NCBI Taxonomy" id="3057676"/>
    <lineage>
        <taxon>Bacteria</taxon>
        <taxon>Pseudomonadati</taxon>
        <taxon>Pseudomonadota</taxon>
        <taxon>Gammaproteobacteria</taxon>
        <taxon>Alkalimonas</taxon>
    </lineage>
</organism>
<dbReference type="PANTHER" id="PTHR34220">
    <property type="entry name" value="SENSOR HISTIDINE KINASE YPDA"/>
    <property type="match status" value="1"/>
</dbReference>
<evidence type="ECO:0000256" key="1">
    <source>
        <dbReference type="SAM" id="Phobius"/>
    </source>
</evidence>
<protein>
    <submittedName>
        <fullName evidence="3">Histidine kinase</fullName>
    </submittedName>
</protein>
<keyword evidence="3" id="KW-0808">Transferase</keyword>
<proteinExistence type="predicted"/>
<evidence type="ECO:0000313" key="4">
    <source>
        <dbReference type="Proteomes" id="UP001339167"/>
    </source>
</evidence>
<dbReference type="InterPro" id="IPR010559">
    <property type="entry name" value="Sig_transdc_His_kin_internal"/>
</dbReference>
<evidence type="ECO:0000313" key="3">
    <source>
        <dbReference type="EMBL" id="MEE2024658.1"/>
    </source>
</evidence>